<comment type="caution">
    <text evidence="4">The sequence shown here is derived from an EMBL/GenBank/DDBJ whole genome shotgun (WGS) entry which is preliminary data.</text>
</comment>
<evidence type="ECO:0000313" key="4">
    <source>
        <dbReference type="EMBL" id="KAK2817592.1"/>
    </source>
</evidence>
<evidence type="ECO:0000256" key="3">
    <source>
        <dbReference type="SAM" id="SignalP"/>
    </source>
</evidence>
<dbReference type="EMBL" id="JAUPFM010000021">
    <property type="protein sequence ID" value="KAK2817592.1"/>
    <property type="molecule type" value="Genomic_DNA"/>
</dbReference>
<feature type="chain" id="PRO_5041724500" evidence="3">
    <location>
        <begin position="19"/>
        <end position="194"/>
    </location>
</feature>
<feature type="region of interest" description="Disordered" evidence="1">
    <location>
        <begin position="54"/>
        <end position="84"/>
    </location>
</feature>
<sequence length="194" mass="20730">MFHLCVLLTAGLCICLSGQNSPDQVVTALPDTSAVLPCPDPSGKRVYLDVVTHPSGRETQPEDTVTAGHREVDRGSDQGGTGAAGDTDLWKVPVGIVIGAVLVLVAITALRFCSKHRAKAKSSRVRPATEVVYEEIKDSNGEPAREPDGQSVYYCTVTETANMRMANRPSTSNKQEIIYSLVQTQAQTGNTSQS</sequence>
<keyword evidence="5" id="KW-1185">Reference proteome</keyword>
<gene>
    <name evidence="4" type="ORF">Q5P01_025783</name>
</gene>
<feature type="signal peptide" evidence="3">
    <location>
        <begin position="1"/>
        <end position="18"/>
    </location>
</feature>
<evidence type="ECO:0000313" key="5">
    <source>
        <dbReference type="Proteomes" id="UP001187415"/>
    </source>
</evidence>
<feature type="transmembrane region" description="Helical" evidence="2">
    <location>
        <begin position="94"/>
        <end position="114"/>
    </location>
</feature>
<name>A0AA88LPV4_CHASR</name>
<accession>A0AA88LPV4</accession>
<organism evidence="4 5">
    <name type="scientific">Channa striata</name>
    <name type="common">Snakehead murrel</name>
    <name type="synonym">Ophicephalus striatus</name>
    <dbReference type="NCBI Taxonomy" id="64152"/>
    <lineage>
        <taxon>Eukaryota</taxon>
        <taxon>Metazoa</taxon>
        <taxon>Chordata</taxon>
        <taxon>Craniata</taxon>
        <taxon>Vertebrata</taxon>
        <taxon>Euteleostomi</taxon>
        <taxon>Actinopterygii</taxon>
        <taxon>Neopterygii</taxon>
        <taxon>Teleostei</taxon>
        <taxon>Neoteleostei</taxon>
        <taxon>Acanthomorphata</taxon>
        <taxon>Anabantaria</taxon>
        <taxon>Anabantiformes</taxon>
        <taxon>Channoidei</taxon>
        <taxon>Channidae</taxon>
        <taxon>Channa</taxon>
    </lineage>
</organism>
<keyword evidence="2" id="KW-1133">Transmembrane helix</keyword>
<reference evidence="4" key="1">
    <citation type="submission" date="2023-07" db="EMBL/GenBank/DDBJ databases">
        <title>Chromosome-level Genome Assembly of Striped Snakehead (Channa striata).</title>
        <authorList>
            <person name="Liu H."/>
        </authorList>
    </citation>
    <scope>NUCLEOTIDE SEQUENCE</scope>
    <source>
        <strain evidence="4">Gz</strain>
        <tissue evidence="4">Muscle</tissue>
    </source>
</reference>
<dbReference type="Proteomes" id="UP001187415">
    <property type="component" value="Unassembled WGS sequence"/>
</dbReference>
<evidence type="ECO:0000256" key="1">
    <source>
        <dbReference type="SAM" id="MobiDB-lite"/>
    </source>
</evidence>
<protein>
    <submittedName>
        <fullName evidence="4">Uncharacterized protein</fullName>
    </submittedName>
</protein>
<proteinExistence type="predicted"/>
<keyword evidence="2" id="KW-0812">Transmembrane</keyword>
<dbReference type="AlphaFoldDB" id="A0AA88LPV4"/>
<evidence type="ECO:0000256" key="2">
    <source>
        <dbReference type="SAM" id="Phobius"/>
    </source>
</evidence>
<keyword evidence="3" id="KW-0732">Signal</keyword>
<keyword evidence="2" id="KW-0472">Membrane</keyword>